<dbReference type="Gene3D" id="6.10.250.2430">
    <property type="match status" value="1"/>
</dbReference>
<dbReference type="GO" id="GO:0003677">
    <property type="term" value="F:DNA binding"/>
    <property type="evidence" value="ECO:0007669"/>
    <property type="project" value="UniProtKB-KW"/>
</dbReference>
<feature type="region of interest" description="Disordered" evidence="9">
    <location>
        <begin position="209"/>
        <end position="276"/>
    </location>
</feature>
<comment type="subcellular location">
    <subcellularLocation>
        <location evidence="1 8">Nucleus</location>
    </subcellularLocation>
</comment>
<comment type="similarity">
    <text evidence="8">Belongs to the NFYA/HAP2 subunit family.</text>
</comment>
<keyword evidence="6 8" id="KW-0539">Nucleus</keyword>
<keyword evidence="4" id="KW-0010">Activator</keyword>
<feature type="compositionally biased region" description="Low complexity" evidence="9">
    <location>
        <begin position="39"/>
        <end position="50"/>
    </location>
</feature>
<dbReference type="SMART" id="SM00521">
    <property type="entry name" value="CBF"/>
    <property type="match status" value="1"/>
</dbReference>
<name>A0AAE1JW40_9FABA</name>
<keyword evidence="11" id="KW-1185">Reference proteome</keyword>
<evidence type="ECO:0000256" key="4">
    <source>
        <dbReference type="ARBA" id="ARBA00023159"/>
    </source>
</evidence>
<keyword evidence="2 8" id="KW-0805">Transcription regulation</keyword>
<dbReference type="EMBL" id="JAWXYG010000004">
    <property type="protein sequence ID" value="KAK4275233.1"/>
    <property type="molecule type" value="Genomic_DNA"/>
</dbReference>
<evidence type="ECO:0000256" key="7">
    <source>
        <dbReference type="ARBA" id="ARBA00025911"/>
    </source>
</evidence>
<dbReference type="PROSITE" id="PS00686">
    <property type="entry name" value="NFYA_HAP2_1"/>
    <property type="match status" value="1"/>
</dbReference>
<dbReference type="PROSITE" id="PS51152">
    <property type="entry name" value="NFYA_HAP2_2"/>
    <property type="match status" value="1"/>
</dbReference>
<feature type="compositionally biased region" description="Basic and acidic residues" evidence="9">
    <location>
        <begin position="231"/>
        <end position="245"/>
    </location>
</feature>
<keyword evidence="3 8" id="KW-0238">DNA-binding</keyword>
<dbReference type="Proteomes" id="UP001293593">
    <property type="component" value="Unassembled WGS sequence"/>
</dbReference>
<dbReference type="PANTHER" id="PTHR12632">
    <property type="entry name" value="TRANSCRIPTION FACTOR NF-Y ALPHA-RELATED"/>
    <property type="match status" value="1"/>
</dbReference>
<dbReference type="InterPro" id="IPR018362">
    <property type="entry name" value="CCAAT-binding_factor_CS"/>
</dbReference>
<comment type="function">
    <text evidence="8">Component of the sequence-specific heterotrimeric transcription factor (NF-Y) which specifically recognizes a 5'-CCAAT-3' box motif found in the promoters of its target genes.</text>
</comment>
<sequence length="348" mass="38175">MQSKSETANQLRTDQHSFPPNNVYSEPWWRGGGYPMTQAVAGANASNSSSLECPNADSESNDGQSLSNSGLNEEDDDASKESPAAARNQSGNYVQEHQGMQHASSSAPSMRDECFTQAPQLELVGHSIACASHPYPDPYYAGLMAAYGPHQLGYPPFMGMPQARMPLPLEMTQEPVYVNAKQYPAILRRRQARAKAELERKLIKVRKPYLHESRHQHAMRRARGTGGRFAKKNDATEDSGKEKDVGSGPLGSSQSVSSSGSEPLPCESAETWNSPNVQQLDARGYKLPDHYEAQNYANNSGPYHNHSGLQSSTYHLHSGERVEEGDCSGQQRGSISSEHTTQRRLAIQ</sequence>
<evidence type="ECO:0000313" key="10">
    <source>
        <dbReference type="EMBL" id="KAK4275233.1"/>
    </source>
</evidence>
<evidence type="ECO:0000313" key="11">
    <source>
        <dbReference type="Proteomes" id="UP001293593"/>
    </source>
</evidence>
<dbReference type="GO" id="GO:0003700">
    <property type="term" value="F:DNA-binding transcription factor activity"/>
    <property type="evidence" value="ECO:0007669"/>
    <property type="project" value="UniProtKB-UniRule"/>
</dbReference>
<proteinExistence type="inferred from homology"/>
<dbReference type="GO" id="GO:0016602">
    <property type="term" value="C:CCAAT-binding factor complex"/>
    <property type="evidence" value="ECO:0007669"/>
    <property type="project" value="InterPro"/>
</dbReference>
<feature type="region of interest" description="Disordered" evidence="9">
    <location>
        <begin position="316"/>
        <end position="348"/>
    </location>
</feature>
<feature type="compositionally biased region" description="Low complexity" evidence="9">
    <location>
        <begin position="246"/>
        <end position="261"/>
    </location>
</feature>
<feature type="compositionally biased region" description="Polar residues" evidence="9">
    <location>
        <begin position="328"/>
        <end position="339"/>
    </location>
</feature>
<evidence type="ECO:0000256" key="2">
    <source>
        <dbReference type="ARBA" id="ARBA00023015"/>
    </source>
</evidence>
<evidence type="ECO:0000256" key="1">
    <source>
        <dbReference type="ARBA" id="ARBA00004123"/>
    </source>
</evidence>
<protein>
    <recommendedName>
        <fullName evidence="8">Nuclear transcription factor Y subunit</fullName>
    </recommendedName>
</protein>
<reference evidence="10" key="1">
    <citation type="submission" date="2023-10" db="EMBL/GenBank/DDBJ databases">
        <title>Chromosome-level genome of the transformable northern wattle, Acacia crassicarpa.</title>
        <authorList>
            <person name="Massaro I."/>
            <person name="Sinha N.R."/>
            <person name="Poethig S."/>
            <person name="Leichty A.R."/>
        </authorList>
    </citation>
    <scope>NUCLEOTIDE SEQUENCE</scope>
    <source>
        <strain evidence="10">Acra3RX</strain>
        <tissue evidence="10">Leaf</tissue>
    </source>
</reference>
<dbReference type="Pfam" id="PF02045">
    <property type="entry name" value="CBFB_NFYA"/>
    <property type="match status" value="1"/>
</dbReference>
<organism evidence="10 11">
    <name type="scientific">Acacia crassicarpa</name>
    <name type="common">northern wattle</name>
    <dbReference type="NCBI Taxonomy" id="499986"/>
    <lineage>
        <taxon>Eukaryota</taxon>
        <taxon>Viridiplantae</taxon>
        <taxon>Streptophyta</taxon>
        <taxon>Embryophyta</taxon>
        <taxon>Tracheophyta</taxon>
        <taxon>Spermatophyta</taxon>
        <taxon>Magnoliopsida</taxon>
        <taxon>eudicotyledons</taxon>
        <taxon>Gunneridae</taxon>
        <taxon>Pentapetalae</taxon>
        <taxon>rosids</taxon>
        <taxon>fabids</taxon>
        <taxon>Fabales</taxon>
        <taxon>Fabaceae</taxon>
        <taxon>Caesalpinioideae</taxon>
        <taxon>mimosoid clade</taxon>
        <taxon>Acacieae</taxon>
        <taxon>Acacia</taxon>
    </lineage>
</organism>
<gene>
    <name evidence="10" type="ORF">QN277_018350</name>
</gene>
<evidence type="ECO:0000256" key="5">
    <source>
        <dbReference type="ARBA" id="ARBA00023163"/>
    </source>
</evidence>
<feature type="compositionally biased region" description="Polar residues" evidence="9">
    <location>
        <begin position="1"/>
        <end position="24"/>
    </location>
</feature>
<evidence type="ECO:0000256" key="8">
    <source>
        <dbReference type="RuleBase" id="RU367155"/>
    </source>
</evidence>
<feature type="region of interest" description="Disordered" evidence="9">
    <location>
        <begin position="1"/>
        <end position="88"/>
    </location>
</feature>
<comment type="caution">
    <text evidence="10">The sequence shown here is derived from an EMBL/GenBank/DDBJ whole genome shotgun (WGS) entry which is preliminary data.</text>
</comment>
<keyword evidence="5 8" id="KW-0804">Transcription</keyword>
<evidence type="ECO:0000256" key="3">
    <source>
        <dbReference type="ARBA" id="ARBA00023125"/>
    </source>
</evidence>
<dbReference type="InterPro" id="IPR001289">
    <property type="entry name" value="NFYA"/>
</dbReference>
<evidence type="ECO:0000256" key="9">
    <source>
        <dbReference type="SAM" id="MobiDB-lite"/>
    </source>
</evidence>
<accession>A0AAE1JW40</accession>
<evidence type="ECO:0000256" key="6">
    <source>
        <dbReference type="ARBA" id="ARBA00023242"/>
    </source>
</evidence>
<feature type="compositionally biased region" description="Polar residues" evidence="9">
    <location>
        <begin position="57"/>
        <end position="71"/>
    </location>
</feature>
<dbReference type="PRINTS" id="PR00616">
    <property type="entry name" value="CCAATSUBUNTB"/>
</dbReference>
<comment type="subunit">
    <text evidence="7">Heterotrimeric transcription factor composed of three components, NF-YA, NF-YB and NF-YC. NF-YB and NF-YC must interact and dimerize for NF-YA association and DNA binding.</text>
</comment>
<dbReference type="AlphaFoldDB" id="A0AAE1JW40"/>